<dbReference type="PANTHER" id="PTHR33067">
    <property type="entry name" value="RNA-DIRECTED DNA POLYMERASE-RELATED"/>
    <property type="match status" value="1"/>
</dbReference>
<dbReference type="AlphaFoldDB" id="A0A371HPW4"/>
<gene>
    <name evidence="1" type="ORF">CR513_11391</name>
</gene>
<evidence type="ECO:0000313" key="1">
    <source>
        <dbReference type="EMBL" id="RDY04838.1"/>
    </source>
</evidence>
<dbReference type="Proteomes" id="UP000257109">
    <property type="component" value="Unassembled WGS sequence"/>
</dbReference>
<protein>
    <submittedName>
        <fullName evidence="1">Uncharacterized protein</fullName>
    </submittedName>
</protein>
<organism evidence="1 2">
    <name type="scientific">Mucuna pruriens</name>
    <name type="common">Velvet bean</name>
    <name type="synonym">Dolichos pruriens</name>
    <dbReference type="NCBI Taxonomy" id="157652"/>
    <lineage>
        <taxon>Eukaryota</taxon>
        <taxon>Viridiplantae</taxon>
        <taxon>Streptophyta</taxon>
        <taxon>Embryophyta</taxon>
        <taxon>Tracheophyta</taxon>
        <taxon>Spermatophyta</taxon>
        <taxon>Magnoliopsida</taxon>
        <taxon>eudicotyledons</taxon>
        <taxon>Gunneridae</taxon>
        <taxon>Pentapetalae</taxon>
        <taxon>rosids</taxon>
        <taxon>fabids</taxon>
        <taxon>Fabales</taxon>
        <taxon>Fabaceae</taxon>
        <taxon>Papilionoideae</taxon>
        <taxon>50 kb inversion clade</taxon>
        <taxon>NPAAA clade</taxon>
        <taxon>indigoferoid/millettioid clade</taxon>
        <taxon>Phaseoleae</taxon>
        <taxon>Mucuna</taxon>
    </lineage>
</organism>
<keyword evidence="2" id="KW-1185">Reference proteome</keyword>
<dbReference type="PANTHER" id="PTHR33067:SF15">
    <property type="entry name" value="RNA-DIRECTED DNA POLYMERASE"/>
    <property type="match status" value="1"/>
</dbReference>
<evidence type="ECO:0000313" key="2">
    <source>
        <dbReference type="Proteomes" id="UP000257109"/>
    </source>
</evidence>
<name>A0A371HPW4_MUCPR</name>
<comment type="caution">
    <text evidence="1">The sequence shown here is derived from an EMBL/GenBank/DDBJ whole genome shotgun (WGS) entry which is preliminary data.</text>
</comment>
<reference evidence="1" key="1">
    <citation type="submission" date="2018-05" db="EMBL/GenBank/DDBJ databases">
        <title>Draft genome of Mucuna pruriens seed.</title>
        <authorList>
            <person name="Nnadi N.E."/>
            <person name="Vos R."/>
            <person name="Hasami M.H."/>
            <person name="Devisetty U.K."/>
            <person name="Aguiy J.C."/>
        </authorList>
    </citation>
    <scope>NUCLEOTIDE SEQUENCE [LARGE SCALE GENOMIC DNA]</scope>
    <source>
        <strain evidence="1">JCA_2017</strain>
    </source>
</reference>
<accession>A0A371HPW4</accession>
<feature type="non-terminal residue" evidence="1">
    <location>
        <position position="1"/>
    </location>
</feature>
<proteinExistence type="predicted"/>
<sequence>MPTSIYKSLNCGDLEPTGMTIQLTLGVLEDVLVQVDQLIFPTDFYVLDMEDKAPGQDSWS</sequence>
<dbReference type="EMBL" id="QJKJ01002002">
    <property type="protein sequence ID" value="RDY04838.1"/>
    <property type="molecule type" value="Genomic_DNA"/>
</dbReference>